<gene>
    <name evidence="1" type="ORF">SK128_028267</name>
</gene>
<dbReference type="InterPro" id="IPR017850">
    <property type="entry name" value="Alkaline_phosphatase_core_sf"/>
</dbReference>
<name>A0AAN8WS20_HALRR</name>
<keyword evidence="2" id="KW-1185">Reference proteome</keyword>
<comment type="caution">
    <text evidence="1">The sequence shown here is derived from an EMBL/GenBank/DDBJ whole genome shotgun (WGS) entry which is preliminary data.</text>
</comment>
<accession>A0AAN8WS20</accession>
<reference evidence="1 2" key="1">
    <citation type="submission" date="2023-11" db="EMBL/GenBank/DDBJ databases">
        <title>Halocaridina rubra genome assembly.</title>
        <authorList>
            <person name="Smith C."/>
        </authorList>
    </citation>
    <scope>NUCLEOTIDE SEQUENCE [LARGE SCALE GENOMIC DNA]</scope>
    <source>
        <strain evidence="1">EP-1</strain>
        <tissue evidence="1">Whole</tissue>
    </source>
</reference>
<dbReference type="Proteomes" id="UP001381693">
    <property type="component" value="Unassembled WGS sequence"/>
</dbReference>
<evidence type="ECO:0000313" key="2">
    <source>
        <dbReference type="Proteomes" id="UP001381693"/>
    </source>
</evidence>
<proteinExistence type="predicted"/>
<protein>
    <submittedName>
        <fullName evidence="1">Uncharacterized protein</fullName>
    </submittedName>
</protein>
<dbReference type="SUPFAM" id="SSF53649">
    <property type="entry name" value="Alkaline phosphatase-like"/>
    <property type="match status" value="1"/>
</dbReference>
<organism evidence="1 2">
    <name type="scientific">Halocaridina rubra</name>
    <name type="common">Hawaiian red shrimp</name>
    <dbReference type="NCBI Taxonomy" id="373956"/>
    <lineage>
        <taxon>Eukaryota</taxon>
        <taxon>Metazoa</taxon>
        <taxon>Ecdysozoa</taxon>
        <taxon>Arthropoda</taxon>
        <taxon>Crustacea</taxon>
        <taxon>Multicrustacea</taxon>
        <taxon>Malacostraca</taxon>
        <taxon>Eumalacostraca</taxon>
        <taxon>Eucarida</taxon>
        <taxon>Decapoda</taxon>
        <taxon>Pleocyemata</taxon>
        <taxon>Caridea</taxon>
        <taxon>Atyoidea</taxon>
        <taxon>Atyidae</taxon>
        <taxon>Halocaridina</taxon>
    </lineage>
</organism>
<sequence>MQVRCDPVPKNATVSCNSKEEPCLFHIPSDPCEYINVATKHPDIVATTKLLLEMHNNSAVAPGNKPFDPAANPKYWGYAWTNWLDYPQPHVDTL</sequence>
<dbReference type="EMBL" id="JAXCGZ010017685">
    <property type="protein sequence ID" value="KAK7067813.1"/>
    <property type="molecule type" value="Genomic_DNA"/>
</dbReference>
<evidence type="ECO:0000313" key="1">
    <source>
        <dbReference type="EMBL" id="KAK7067813.1"/>
    </source>
</evidence>
<dbReference type="AlphaFoldDB" id="A0AAN8WS20"/>
<dbReference type="Gene3D" id="3.30.1120.10">
    <property type="match status" value="1"/>
</dbReference>